<feature type="compositionally biased region" description="Polar residues" evidence="1">
    <location>
        <begin position="27"/>
        <end position="40"/>
    </location>
</feature>
<reference evidence="2" key="1">
    <citation type="submission" date="2020-09" db="EMBL/GenBank/DDBJ databases">
        <title>Genome-Enabled Discovery of Anthraquinone Biosynthesis in Senna tora.</title>
        <authorList>
            <person name="Kang S.-H."/>
            <person name="Pandey R.P."/>
            <person name="Lee C.-M."/>
            <person name="Sim J.-S."/>
            <person name="Jeong J.-T."/>
            <person name="Choi B.-S."/>
            <person name="Jung M."/>
            <person name="Ginzburg D."/>
            <person name="Zhao K."/>
            <person name="Won S.Y."/>
            <person name="Oh T.-J."/>
            <person name="Yu Y."/>
            <person name="Kim N.-H."/>
            <person name="Lee O.R."/>
            <person name="Lee T.-H."/>
            <person name="Bashyal P."/>
            <person name="Kim T.-S."/>
            <person name="Lee W.-H."/>
            <person name="Kawkins C."/>
            <person name="Kim C.-K."/>
            <person name="Kim J.S."/>
            <person name="Ahn B.O."/>
            <person name="Rhee S.Y."/>
            <person name="Sohng J.K."/>
        </authorList>
    </citation>
    <scope>NUCLEOTIDE SEQUENCE</scope>
    <source>
        <tissue evidence="2">Leaf</tissue>
    </source>
</reference>
<evidence type="ECO:0000313" key="3">
    <source>
        <dbReference type="Proteomes" id="UP000634136"/>
    </source>
</evidence>
<proteinExistence type="predicted"/>
<gene>
    <name evidence="2" type="ORF">G2W53_042150</name>
</gene>
<evidence type="ECO:0000256" key="1">
    <source>
        <dbReference type="SAM" id="MobiDB-lite"/>
    </source>
</evidence>
<accession>A0A834STC1</accession>
<dbReference type="Proteomes" id="UP000634136">
    <property type="component" value="Unassembled WGS sequence"/>
</dbReference>
<comment type="caution">
    <text evidence="2">The sequence shown here is derived from an EMBL/GenBank/DDBJ whole genome shotgun (WGS) entry which is preliminary data.</text>
</comment>
<feature type="region of interest" description="Disordered" evidence="1">
    <location>
        <begin position="1"/>
        <end position="42"/>
    </location>
</feature>
<evidence type="ECO:0000313" key="2">
    <source>
        <dbReference type="EMBL" id="KAF7803039.1"/>
    </source>
</evidence>
<organism evidence="2 3">
    <name type="scientific">Senna tora</name>
    <dbReference type="NCBI Taxonomy" id="362788"/>
    <lineage>
        <taxon>Eukaryota</taxon>
        <taxon>Viridiplantae</taxon>
        <taxon>Streptophyta</taxon>
        <taxon>Embryophyta</taxon>
        <taxon>Tracheophyta</taxon>
        <taxon>Spermatophyta</taxon>
        <taxon>Magnoliopsida</taxon>
        <taxon>eudicotyledons</taxon>
        <taxon>Gunneridae</taxon>
        <taxon>Pentapetalae</taxon>
        <taxon>rosids</taxon>
        <taxon>fabids</taxon>
        <taxon>Fabales</taxon>
        <taxon>Fabaceae</taxon>
        <taxon>Caesalpinioideae</taxon>
        <taxon>Cassia clade</taxon>
        <taxon>Senna</taxon>
    </lineage>
</organism>
<dbReference type="OrthoDB" id="1735266at2759"/>
<protein>
    <submittedName>
        <fullName evidence="2">Uncharacterized protein</fullName>
    </submittedName>
</protein>
<dbReference type="AlphaFoldDB" id="A0A834STC1"/>
<name>A0A834STC1_9FABA</name>
<sequence>MAELAATGLEEFQEKTKSTFKSRLLSDESNNESTTGYTQLNEDDCYGVDLSNIHQYD</sequence>
<dbReference type="EMBL" id="JAAIUW010000013">
    <property type="protein sequence ID" value="KAF7803039.1"/>
    <property type="molecule type" value="Genomic_DNA"/>
</dbReference>
<keyword evidence="3" id="KW-1185">Reference proteome</keyword>